<dbReference type="eggNOG" id="COG1940">
    <property type="taxonomic scope" value="Bacteria"/>
</dbReference>
<name>C4G9V5_9FIRM</name>
<dbReference type="InterPro" id="IPR043129">
    <property type="entry name" value="ATPase_NBD"/>
</dbReference>
<dbReference type="PANTHER" id="PTHR18964:SF165">
    <property type="entry name" value="BETA-GLUCOSIDE KINASE"/>
    <property type="match status" value="1"/>
</dbReference>
<dbReference type="Gene3D" id="3.30.420.40">
    <property type="match status" value="2"/>
</dbReference>
<accession>C4G9V5</accession>
<dbReference type="EMBL" id="ACIP02000001">
    <property type="protein sequence ID" value="EEP29402.1"/>
    <property type="molecule type" value="Genomic_DNA"/>
</dbReference>
<dbReference type="Pfam" id="PF00480">
    <property type="entry name" value="ROK"/>
    <property type="match status" value="1"/>
</dbReference>
<sequence length="334" mass="36275">MRRIMGKYICIDIGGTAIKYGLVSEEGEILEAHERPSQADRGGPQLVTNVREILDAYLKETGQIYKTTPDRDKTSIPDRGETKRVCAGICISTAGMVDPISGSVFHSGPTIPDYRGTCWKQILGQAYHLPVEVENDVNCACLAEALAGSGRGCRSVLTLTVGTGIGGALYLRNEDCGGIYRGFGNAACAVGYMDLGGPGRFEEMASTSALCQRVAEARGEKAEDWDGLRIFTAAEEGDQICIREIDRMVDLLGRGMANLAYILNPECLVLGGGIMKQEDYLYPRLRGALDHYLEPEIAKKTRLAMAAMGNRAGMLGAYYHFRSMRENRRGGDPG</sequence>
<dbReference type="InterPro" id="IPR000600">
    <property type="entry name" value="ROK"/>
</dbReference>
<evidence type="ECO:0000313" key="2">
    <source>
        <dbReference type="EMBL" id="EEP29402.1"/>
    </source>
</evidence>
<comment type="similarity">
    <text evidence="1">Belongs to the ROK (NagC/XylR) family.</text>
</comment>
<dbReference type="AlphaFoldDB" id="C4G9V5"/>
<dbReference type="SUPFAM" id="SSF53067">
    <property type="entry name" value="Actin-like ATPase domain"/>
    <property type="match status" value="1"/>
</dbReference>
<dbReference type="HOGENOM" id="CLU_036604_0_2_9"/>
<dbReference type="STRING" id="626523.GCWU000342_00760"/>
<dbReference type="PANTHER" id="PTHR18964">
    <property type="entry name" value="ROK (REPRESSOR, ORF, KINASE) FAMILY"/>
    <property type="match status" value="1"/>
</dbReference>
<proteinExistence type="inferred from homology"/>
<organism evidence="2 3">
    <name type="scientific">Shuttleworthella satelles DSM 14600</name>
    <dbReference type="NCBI Taxonomy" id="626523"/>
    <lineage>
        <taxon>Bacteria</taxon>
        <taxon>Bacillati</taxon>
        <taxon>Bacillota</taxon>
        <taxon>Clostridia</taxon>
        <taxon>Lachnospirales</taxon>
        <taxon>Lachnospiraceae</taxon>
        <taxon>Shuttleworthella</taxon>
    </lineage>
</organism>
<evidence type="ECO:0000256" key="1">
    <source>
        <dbReference type="ARBA" id="ARBA00006479"/>
    </source>
</evidence>
<keyword evidence="3" id="KW-1185">Reference proteome</keyword>
<dbReference type="CDD" id="cd24068">
    <property type="entry name" value="ASKHA_NBD_ROK_FnNanK-like"/>
    <property type="match status" value="1"/>
</dbReference>
<reference evidence="2" key="1">
    <citation type="submission" date="2009-04" db="EMBL/GenBank/DDBJ databases">
        <authorList>
            <person name="Weinstock G."/>
            <person name="Sodergren E."/>
            <person name="Clifton S."/>
            <person name="Fulton L."/>
            <person name="Fulton B."/>
            <person name="Courtney L."/>
            <person name="Fronick C."/>
            <person name="Harrison M."/>
            <person name="Strong C."/>
            <person name="Farmer C."/>
            <person name="Delahaunty K."/>
            <person name="Markovic C."/>
            <person name="Hall O."/>
            <person name="Minx P."/>
            <person name="Tomlinson C."/>
            <person name="Mitreva M."/>
            <person name="Nelson J."/>
            <person name="Hou S."/>
            <person name="Wollam A."/>
            <person name="Pepin K.H."/>
            <person name="Johnson M."/>
            <person name="Bhonagiri V."/>
            <person name="Nash W.E."/>
            <person name="Warren W."/>
            <person name="Chinwalla A."/>
            <person name="Mardis E.R."/>
            <person name="Wilson R.K."/>
        </authorList>
    </citation>
    <scope>NUCLEOTIDE SEQUENCE [LARGE SCALE GENOMIC DNA]</scope>
    <source>
        <strain evidence="2">DSM 14600</strain>
    </source>
</reference>
<comment type="caution">
    <text evidence="2">The sequence shown here is derived from an EMBL/GenBank/DDBJ whole genome shotgun (WGS) entry which is preliminary data.</text>
</comment>
<protein>
    <submittedName>
        <fullName evidence="2">ROK family protein</fullName>
    </submittedName>
</protein>
<gene>
    <name evidence="2" type="ORF">GCWU000342_00760</name>
</gene>
<evidence type="ECO:0000313" key="3">
    <source>
        <dbReference type="Proteomes" id="UP000003494"/>
    </source>
</evidence>
<dbReference type="Proteomes" id="UP000003494">
    <property type="component" value="Unassembled WGS sequence"/>
</dbReference>